<dbReference type="SUPFAM" id="SSF46689">
    <property type="entry name" value="Homeodomain-like"/>
    <property type="match status" value="1"/>
</dbReference>
<comment type="subcellular location">
    <subcellularLocation>
        <location evidence="1 8">Nucleus</location>
    </subcellularLocation>
</comment>
<keyword evidence="3" id="KW-0805">Transcription regulation</keyword>
<name>A0AAV3RIL8_LITER</name>
<dbReference type="InterPro" id="IPR008422">
    <property type="entry name" value="KN_HD"/>
</dbReference>
<keyword evidence="7 8" id="KW-0539">Nucleus</keyword>
<dbReference type="SMART" id="SM00574">
    <property type="entry name" value="POX"/>
    <property type="match status" value="1"/>
</dbReference>
<evidence type="ECO:0000313" key="11">
    <source>
        <dbReference type="EMBL" id="GAA0176249.1"/>
    </source>
</evidence>
<keyword evidence="6" id="KW-0804">Transcription</keyword>
<keyword evidence="5 8" id="KW-0371">Homeobox</keyword>
<protein>
    <submittedName>
        <fullName evidence="11">Homeodomain transcription factor</fullName>
    </submittedName>
</protein>
<feature type="compositionally biased region" description="Basic and acidic residues" evidence="9">
    <location>
        <begin position="459"/>
        <end position="468"/>
    </location>
</feature>
<dbReference type="CDD" id="cd00086">
    <property type="entry name" value="homeodomain"/>
    <property type="match status" value="1"/>
</dbReference>
<dbReference type="Pfam" id="PF05920">
    <property type="entry name" value="Homeobox_KN"/>
    <property type="match status" value="1"/>
</dbReference>
<proteinExistence type="inferred from homology"/>
<accession>A0AAV3RIL8</accession>
<organism evidence="11 12">
    <name type="scientific">Lithospermum erythrorhizon</name>
    <name type="common">Purple gromwell</name>
    <name type="synonym">Lithospermum officinale var. erythrorhizon</name>
    <dbReference type="NCBI Taxonomy" id="34254"/>
    <lineage>
        <taxon>Eukaryota</taxon>
        <taxon>Viridiplantae</taxon>
        <taxon>Streptophyta</taxon>
        <taxon>Embryophyta</taxon>
        <taxon>Tracheophyta</taxon>
        <taxon>Spermatophyta</taxon>
        <taxon>Magnoliopsida</taxon>
        <taxon>eudicotyledons</taxon>
        <taxon>Gunneridae</taxon>
        <taxon>Pentapetalae</taxon>
        <taxon>asterids</taxon>
        <taxon>lamiids</taxon>
        <taxon>Boraginales</taxon>
        <taxon>Boraginaceae</taxon>
        <taxon>Boraginoideae</taxon>
        <taxon>Lithospermeae</taxon>
        <taxon>Lithospermum</taxon>
    </lineage>
</organism>
<keyword evidence="12" id="KW-1185">Reference proteome</keyword>
<dbReference type="InterPro" id="IPR001356">
    <property type="entry name" value="HD"/>
</dbReference>
<dbReference type="InterPro" id="IPR050224">
    <property type="entry name" value="TALE_homeobox"/>
</dbReference>
<evidence type="ECO:0000256" key="7">
    <source>
        <dbReference type="ARBA" id="ARBA00023242"/>
    </source>
</evidence>
<dbReference type="Proteomes" id="UP001454036">
    <property type="component" value="Unassembled WGS sequence"/>
</dbReference>
<dbReference type="PROSITE" id="PS50071">
    <property type="entry name" value="HOMEOBOX_2"/>
    <property type="match status" value="1"/>
</dbReference>
<feature type="domain" description="Homeobox" evidence="10">
    <location>
        <begin position="373"/>
        <end position="436"/>
    </location>
</feature>
<feature type="region of interest" description="Disordered" evidence="9">
    <location>
        <begin position="446"/>
        <end position="468"/>
    </location>
</feature>
<feature type="DNA-binding region" description="Homeobox" evidence="8">
    <location>
        <begin position="375"/>
        <end position="437"/>
    </location>
</feature>
<dbReference type="GO" id="GO:0005634">
    <property type="term" value="C:nucleus"/>
    <property type="evidence" value="ECO:0007669"/>
    <property type="project" value="UniProtKB-SubCell"/>
</dbReference>
<sequence length="592" mass="67044">MSQEFNGSYQNYLNLSSQRDWIHQGNMVRVQPPLQEDPPPEYDAAEGILTMNYPWDCKDTNNDVLISQIHSNHGWSHKNRTQAELALMNTTKVSSPPHLQESYINSIDPQFTWGFSGSNLVEHEDINIIGNVIESQGLSLSLSSKFEDLKMRNGTSGIYSLMNEEIVSLNNNHIDHQEVIPVGYAASQSLGLLRHSRYVKAAQELLDEFCCVGKGNFKNSTNQRVKRDDDEHPNDNGSESSSSLKEQQPSLSASGRSDYQRRKAKLISMLDEVVARYARYCEQMQAMETSFDTVLFYGAATTYTTLARKAMSRHFRCLKDAIVAQLKLACELLGDKDLNTLTGLTKGETPRLRLLEKKYRQQKSLQQIGMVDSEAWRPQRGLPERSVNVLRAWLFEHFLHPYPSEADKHLLSRQTGLSKNQVSNWFINARVRLWKPMIEDIYQQETRSKDNEQETSQHFLHEDKETKSQEHQIVVTHVTAQTSMHDESRTCLINDNTGTKIPVASSLILASGGRRTEMNAIESDPSQSTINFSHCTTLGNQQEILAQVGNTNVASPFVSFSNTQGGCYQVSLSLGLKYSSDNIQRKNHLSFK</sequence>
<dbReference type="Gene3D" id="1.10.10.60">
    <property type="entry name" value="Homeodomain-like"/>
    <property type="match status" value="1"/>
</dbReference>
<evidence type="ECO:0000313" key="12">
    <source>
        <dbReference type="Proteomes" id="UP001454036"/>
    </source>
</evidence>
<feature type="compositionally biased region" description="Basic and acidic residues" evidence="9">
    <location>
        <begin position="225"/>
        <end position="234"/>
    </location>
</feature>
<evidence type="ECO:0000256" key="9">
    <source>
        <dbReference type="SAM" id="MobiDB-lite"/>
    </source>
</evidence>
<dbReference type="SMART" id="SM00389">
    <property type="entry name" value="HOX"/>
    <property type="match status" value="1"/>
</dbReference>
<keyword evidence="4 8" id="KW-0238">DNA-binding</keyword>
<evidence type="ECO:0000256" key="4">
    <source>
        <dbReference type="ARBA" id="ARBA00023125"/>
    </source>
</evidence>
<dbReference type="Pfam" id="PF07526">
    <property type="entry name" value="POX"/>
    <property type="match status" value="1"/>
</dbReference>
<feature type="region of interest" description="Disordered" evidence="9">
    <location>
        <begin position="221"/>
        <end position="259"/>
    </location>
</feature>
<feature type="compositionally biased region" description="Polar residues" evidence="9">
    <location>
        <begin position="235"/>
        <end position="257"/>
    </location>
</feature>
<dbReference type="GO" id="GO:0003677">
    <property type="term" value="F:DNA binding"/>
    <property type="evidence" value="ECO:0007669"/>
    <property type="project" value="UniProtKB-UniRule"/>
</dbReference>
<comment type="similarity">
    <text evidence="2">Belongs to the TALE/BELL homeobox family.</text>
</comment>
<comment type="caution">
    <text evidence="11">The sequence shown here is derived from an EMBL/GenBank/DDBJ whole genome shotgun (WGS) entry which is preliminary data.</text>
</comment>
<reference evidence="11 12" key="1">
    <citation type="submission" date="2024-01" db="EMBL/GenBank/DDBJ databases">
        <title>The complete chloroplast genome sequence of Lithospermum erythrorhizon: insights into the phylogenetic relationship among Boraginaceae species and the maternal lineages of purple gromwells.</title>
        <authorList>
            <person name="Okada T."/>
            <person name="Watanabe K."/>
        </authorList>
    </citation>
    <scope>NUCLEOTIDE SEQUENCE [LARGE SCALE GENOMIC DNA]</scope>
</reference>
<evidence type="ECO:0000256" key="2">
    <source>
        <dbReference type="ARBA" id="ARBA00006454"/>
    </source>
</evidence>
<evidence type="ECO:0000256" key="8">
    <source>
        <dbReference type="PROSITE-ProRule" id="PRU00108"/>
    </source>
</evidence>
<dbReference type="AlphaFoldDB" id="A0AAV3RIL8"/>
<evidence type="ECO:0000256" key="6">
    <source>
        <dbReference type="ARBA" id="ARBA00023163"/>
    </source>
</evidence>
<evidence type="ECO:0000256" key="3">
    <source>
        <dbReference type="ARBA" id="ARBA00023015"/>
    </source>
</evidence>
<evidence type="ECO:0000256" key="5">
    <source>
        <dbReference type="ARBA" id="ARBA00023155"/>
    </source>
</evidence>
<gene>
    <name evidence="11" type="ORF">LIER_29275</name>
</gene>
<dbReference type="GO" id="GO:0006355">
    <property type="term" value="P:regulation of DNA-templated transcription"/>
    <property type="evidence" value="ECO:0007669"/>
    <property type="project" value="InterPro"/>
</dbReference>
<dbReference type="InterPro" id="IPR006563">
    <property type="entry name" value="POX_dom"/>
</dbReference>
<dbReference type="PANTHER" id="PTHR11850">
    <property type="entry name" value="HOMEOBOX PROTEIN TRANSCRIPTION FACTORS"/>
    <property type="match status" value="1"/>
</dbReference>
<dbReference type="InterPro" id="IPR009057">
    <property type="entry name" value="Homeodomain-like_sf"/>
</dbReference>
<evidence type="ECO:0000259" key="10">
    <source>
        <dbReference type="PROSITE" id="PS50071"/>
    </source>
</evidence>
<dbReference type="FunFam" id="1.10.10.60:FF:000083">
    <property type="entry name" value="BEL1-like homeodomain protein 4"/>
    <property type="match status" value="1"/>
</dbReference>
<evidence type="ECO:0000256" key="1">
    <source>
        <dbReference type="ARBA" id="ARBA00004123"/>
    </source>
</evidence>
<dbReference type="EMBL" id="BAABME010010025">
    <property type="protein sequence ID" value="GAA0176249.1"/>
    <property type="molecule type" value="Genomic_DNA"/>
</dbReference>